<comment type="caution">
    <text evidence="2">The sequence shown here is derived from an EMBL/GenBank/DDBJ whole genome shotgun (WGS) entry which is preliminary data.</text>
</comment>
<dbReference type="SMART" id="SM00254">
    <property type="entry name" value="ShKT"/>
    <property type="match status" value="4"/>
</dbReference>
<gene>
    <name evidence="2" type="ORF">FSP39_004970</name>
</gene>
<protein>
    <recommendedName>
        <fullName evidence="1">ShKT domain-containing protein</fullName>
    </recommendedName>
</protein>
<sequence length="231" mass="25382">TSMPTTTPKPSTISQDNCVDEDPRCAADINFAFKTCSDTVHFIKCRKTCRACNVKPASTIVLTTLTATLTATKHSTTGAMSFSGDKCVDEDPRCADFDFVFRDCIGALRNVKCRKTCKVCNAKPALTQTSPTTQMPITSEAMTNSHVNCVDDDLRCATDFNYLYKTCGDPVNFIKCRKTCKACGATPYVTPASTVACVDEDSRCAQDFNYAFTVCSRPTQYQQCRKTCRVC</sequence>
<feature type="non-terminal residue" evidence="2">
    <location>
        <position position="1"/>
    </location>
</feature>
<feature type="domain" description="ShKT" evidence="1">
    <location>
        <begin position="17"/>
        <end position="53"/>
    </location>
</feature>
<dbReference type="Proteomes" id="UP001186944">
    <property type="component" value="Unassembled WGS sequence"/>
</dbReference>
<feature type="domain" description="ShKT" evidence="1">
    <location>
        <begin position="148"/>
        <end position="184"/>
    </location>
</feature>
<proteinExistence type="predicted"/>
<organism evidence="2 3">
    <name type="scientific">Pinctada imbricata</name>
    <name type="common">Atlantic pearl-oyster</name>
    <name type="synonym">Pinctada martensii</name>
    <dbReference type="NCBI Taxonomy" id="66713"/>
    <lineage>
        <taxon>Eukaryota</taxon>
        <taxon>Metazoa</taxon>
        <taxon>Spiralia</taxon>
        <taxon>Lophotrochozoa</taxon>
        <taxon>Mollusca</taxon>
        <taxon>Bivalvia</taxon>
        <taxon>Autobranchia</taxon>
        <taxon>Pteriomorphia</taxon>
        <taxon>Pterioida</taxon>
        <taxon>Pterioidea</taxon>
        <taxon>Pteriidae</taxon>
        <taxon>Pinctada</taxon>
    </lineage>
</organism>
<feature type="domain" description="ShKT" evidence="1">
    <location>
        <begin position="86"/>
        <end position="121"/>
    </location>
</feature>
<evidence type="ECO:0000313" key="3">
    <source>
        <dbReference type="Proteomes" id="UP001186944"/>
    </source>
</evidence>
<dbReference type="EMBL" id="VSWD01000008">
    <property type="protein sequence ID" value="KAK3094691.1"/>
    <property type="molecule type" value="Genomic_DNA"/>
</dbReference>
<dbReference type="AlphaFoldDB" id="A0AA88Y5H0"/>
<evidence type="ECO:0000259" key="1">
    <source>
        <dbReference type="SMART" id="SM00254"/>
    </source>
</evidence>
<dbReference type="InterPro" id="IPR003582">
    <property type="entry name" value="ShKT_dom"/>
</dbReference>
<reference evidence="2" key="1">
    <citation type="submission" date="2019-08" db="EMBL/GenBank/DDBJ databases">
        <title>The improved chromosome-level genome for the pearl oyster Pinctada fucata martensii using PacBio sequencing and Hi-C.</title>
        <authorList>
            <person name="Zheng Z."/>
        </authorList>
    </citation>
    <scope>NUCLEOTIDE SEQUENCE</scope>
    <source>
        <strain evidence="2">ZZ-2019</strain>
        <tissue evidence="2">Adductor muscle</tissue>
    </source>
</reference>
<keyword evidence="3" id="KW-1185">Reference proteome</keyword>
<accession>A0AA88Y5H0</accession>
<name>A0AA88Y5H0_PINIB</name>
<evidence type="ECO:0000313" key="2">
    <source>
        <dbReference type="EMBL" id="KAK3094691.1"/>
    </source>
</evidence>
<feature type="domain" description="ShKT" evidence="1">
    <location>
        <begin position="196"/>
        <end position="231"/>
    </location>
</feature>